<sequence length="364" mass="39483">MHSLPLTLAIVYLASHCVRAGTVSKGGDCSVASQRLNLGTYQFYSECDIITFCNATASKCELKGCRKDQFPFGYADNADFPPLCPSGMFCPDEEDQCLEVLPVSSPCQFNRDDQCQPPPNHAQLKDVQGFGRNSNGAVCLHNICMWANATTGEACTVENTVFAVFGSDGHEYADVVSRDNCQINSYCDSSTLLCVKTKEYGASCTGNKECASFNCLSAGACGSSTDTPAHVSKWVYGVVAACALGGVVGTLSLLLTLHKKEREEARKQRMQYWEEQNALRSSFLSMQEAAHTSLHSFDGNTRRLQNGSSKRHSYYDDLQTPPMQGPSKSLSGLRYTVVSDDGYDSQLQTPYASGQASPSCSAPR</sequence>
<dbReference type="Proteomes" id="UP000814176">
    <property type="component" value="Unassembled WGS sequence"/>
</dbReference>
<keyword evidence="5" id="KW-1185">Reference proteome</keyword>
<dbReference type="EMBL" id="JADCUA010000006">
    <property type="protein sequence ID" value="KAH9839470.1"/>
    <property type="molecule type" value="Genomic_DNA"/>
</dbReference>
<keyword evidence="2" id="KW-0472">Membrane</keyword>
<feature type="transmembrane region" description="Helical" evidence="2">
    <location>
        <begin position="234"/>
        <end position="257"/>
    </location>
</feature>
<keyword evidence="2" id="KW-1133">Transmembrane helix</keyword>
<accession>A0ABQ8KN22</accession>
<name>A0ABQ8KN22_9APHY</name>
<organism evidence="4 5">
    <name type="scientific">Rhodofomes roseus</name>
    <dbReference type="NCBI Taxonomy" id="34475"/>
    <lineage>
        <taxon>Eukaryota</taxon>
        <taxon>Fungi</taxon>
        <taxon>Dikarya</taxon>
        <taxon>Basidiomycota</taxon>
        <taxon>Agaricomycotina</taxon>
        <taxon>Agaricomycetes</taxon>
        <taxon>Polyporales</taxon>
        <taxon>Rhodofomes</taxon>
    </lineage>
</organism>
<keyword evidence="2" id="KW-0812">Transmembrane</keyword>
<feature type="chain" id="PRO_5045477487" evidence="3">
    <location>
        <begin position="21"/>
        <end position="364"/>
    </location>
</feature>
<feature type="compositionally biased region" description="Polar residues" evidence="1">
    <location>
        <begin position="345"/>
        <end position="364"/>
    </location>
</feature>
<reference evidence="4 5" key="1">
    <citation type="journal article" date="2021" name="Environ. Microbiol.">
        <title>Gene family expansions and transcriptome signatures uncover fungal adaptations to wood decay.</title>
        <authorList>
            <person name="Hage H."/>
            <person name="Miyauchi S."/>
            <person name="Viragh M."/>
            <person name="Drula E."/>
            <person name="Min B."/>
            <person name="Chaduli D."/>
            <person name="Navarro D."/>
            <person name="Favel A."/>
            <person name="Norest M."/>
            <person name="Lesage-Meessen L."/>
            <person name="Balint B."/>
            <person name="Merenyi Z."/>
            <person name="de Eugenio L."/>
            <person name="Morin E."/>
            <person name="Martinez A.T."/>
            <person name="Baldrian P."/>
            <person name="Stursova M."/>
            <person name="Martinez M.J."/>
            <person name="Novotny C."/>
            <person name="Magnuson J.K."/>
            <person name="Spatafora J.W."/>
            <person name="Maurice S."/>
            <person name="Pangilinan J."/>
            <person name="Andreopoulos W."/>
            <person name="LaButti K."/>
            <person name="Hundley H."/>
            <person name="Na H."/>
            <person name="Kuo A."/>
            <person name="Barry K."/>
            <person name="Lipzen A."/>
            <person name="Henrissat B."/>
            <person name="Riley R."/>
            <person name="Ahrendt S."/>
            <person name="Nagy L.G."/>
            <person name="Grigoriev I.V."/>
            <person name="Martin F."/>
            <person name="Rosso M.N."/>
        </authorList>
    </citation>
    <scope>NUCLEOTIDE SEQUENCE [LARGE SCALE GENOMIC DNA]</scope>
    <source>
        <strain evidence="4 5">CIRM-BRFM 1785</strain>
    </source>
</reference>
<comment type="caution">
    <text evidence="4">The sequence shown here is derived from an EMBL/GenBank/DDBJ whole genome shotgun (WGS) entry which is preliminary data.</text>
</comment>
<evidence type="ECO:0000313" key="5">
    <source>
        <dbReference type="Proteomes" id="UP000814176"/>
    </source>
</evidence>
<evidence type="ECO:0000256" key="2">
    <source>
        <dbReference type="SAM" id="Phobius"/>
    </source>
</evidence>
<dbReference type="RefSeq" id="XP_047781225.1">
    <property type="nucleotide sequence ID" value="XM_047919066.1"/>
</dbReference>
<evidence type="ECO:0000256" key="3">
    <source>
        <dbReference type="SAM" id="SignalP"/>
    </source>
</evidence>
<gene>
    <name evidence="4" type="ORF">C8Q71DRAFT_513434</name>
</gene>
<evidence type="ECO:0000256" key="1">
    <source>
        <dbReference type="SAM" id="MobiDB-lite"/>
    </source>
</evidence>
<feature type="compositionally biased region" description="Polar residues" evidence="1">
    <location>
        <begin position="298"/>
        <end position="308"/>
    </location>
</feature>
<dbReference type="GeneID" id="71999798"/>
<proteinExistence type="predicted"/>
<protein>
    <submittedName>
        <fullName evidence="4">Uncharacterized protein</fullName>
    </submittedName>
</protein>
<feature type="region of interest" description="Disordered" evidence="1">
    <location>
        <begin position="298"/>
        <end position="331"/>
    </location>
</feature>
<evidence type="ECO:0000313" key="4">
    <source>
        <dbReference type="EMBL" id="KAH9839470.1"/>
    </source>
</evidence>
<feature type="signal peptide" evidence="3">
    <location>
        <begin position="1"/>
        <end position="20"/>
    </location>
</feature>
<feature type="region of interest" description="Disordered" evidence="1">
    <location>
        <begin position="344"/>
        <end position="364"/>
    </location>
</feature>
<keyword evidence="3" id="KW-0732">Signal</keyword>